<dbReference type="HOGENOM" id="CLU_055029_3_1_11"/>
<keyword evidence="2" id="KW-0479">Metal-binding</keyword>
<evidence type="ECO:0000256" key="5">
    <source>
        <dbReference type="ARBA" id="ARBA00024029"/>
    </source>
</evidence>
<comment type="cofactor">
    <cofactor evidence="1">
        <name>Zn(2+)</name>
        <dbReference type="ChEBI" id="CHEBI:29105"/>
    </cofactor>
</comment>
<dbReference type="EMBL" id="AP012319">
    <property type="protein sequence ID" value="BAL87940.1"/>
    <property type="molecule type" value="Genomic_DNA"/>
</dbReference>
<reference evidence="6 7" key="1">
    <citation type="submission" date="2012-02" db="EMBL/GenBank/DDBJ databases">
        <title>Complete genome sequence of Actinoplanes missouriensis 431 (= NBRC 102363).</title>
        <authorList>
            <person name="Ohnishi Y."/>
            <person name="Ishikawa J."/>
            <person name="Sekine M."/>
            <person name="Hosoyama A."/>
            <person name="Harada T."/>
            <person name="Narita H."/>
            <person name="Hata T."/>
            <person name="Konno Y."/>
            <person name="Tutikane K."/>
            <person name="Fujita N."/>
            <person name="Horinouchi S."/>
            <person name="Hayakawa M."/>
        </authorList>
    </citation>
    <scope>NUCLEOTIDE SEQUENCE [LARGE SCALE GENOMIC DNA]</scope>
    <source>
        <strain evidence="7">ATCC 14538 / DSM 43046 / CBS 188.64 / JCM 3121 / NBRC 102363 / NCIMB 12654 / NRRL B-3342 / UNCC 431</strain>
    </source>
</reference>
<accession>I0H4K3</accession>
<dbReference type="STRING" id="512565.AMIS_27200"/>
<dbReference type="Gene3D" id="3.40.50.10310">
    <property type="entry name" value="Creatininase"/>
    <property type="match status" value="1"/>
</dbReference>
<dbReference type="PATRIC" id="fig|512565.3.peg.2721"/>
<dbReference type="Pfam" id="PF02633">
    <property type="entry name" value="Creatininase"/>
    <property type="match status" value="1"/>
</dbReference>
<dbReference type="GO" id="GO:0009231">
    <property type="term" value="P:riboflavin biosynthetic process"/>
    <property type="evidence" value="ECO:0007669"/>
    <property type="project" value="TreeGrafter"/>
</dbReference>
<dbReference type="RefSeq" id="WP_014442835.1">
    <property type="nucleotide sequence ID" value="NC_017093.1"/>
</dbReference>
<dbReference type="Proteomes" id="UP000007882">
    <property type="component" value="Chromosome"/>
</dbReference>
<dbReference type="InterPro" id="IPR024087">
    <property type="entry name" value="Creatininase-like_sf"/>
</dbReference>
<gene>
    <name evidence="6" type="ordered locus">AMIS_27200</name>
</gene>
<dbReference type="PANTHER" id="PTHR35005">
    <property type="entry name" value="3-DEHYDRO-SCYLLO-INOSOSE HYDROLASE"/>
    <property type="match status" value="1"/>
</dbReference>
<keyword evidence="3 6" id="KW-0378">Hydrolase</keyword>
<dbReference type="KEGG" id="ams:AMIS_27200"/>
<dbReference type="GO" id="GO:0016811">
    <property type="term" value="F:hydrolase activity, acting on carbon-nitrogen (but not peptide) bonds, in linear amides"/>
    <property type="evidence" value="ECO:0007669"/>
    <property type="project" value="TreeGrafter"/>
</dbReference>
<dbReference type="PANTHER" id="PTHR35005:SF1">
    <property type="entry name" value="2-AMINO-5-FORMYLAMINO-6-RIBOSYLAMINOPYRIMIDIN-4(3H)-ONE 5'-MONOPHOSPHATE DEFORMYLASE"/>
    <property type="match status" value="1"/>
</dbReference>
<dbReference type="OrthoDB" id="9801445at2"/>
<evidence type="ECO:0000256" key="1">
    <source>
        <dbReference type="ARBA" id="ARBA00001947"/>
    </source>
</evidence>
<keyword evidence="4" id="KW-0862">Zinc</keyword>
<keyword evidence="7" id="KW-1185">Reference proteome</keyword>
<sequence>MIISLDRATWPDVPTSAGFVLVPVGSTEQHGPHLPLTTDTAIATAVSDMVARQLPERTVVAPPIAYGNSGEHAGFPGTMSIGYEALRTVIIETVRSLALWARRIVLINGHGGNARALDDAVAQMRAEGHDVAWTGCAFPGGDAHAGRSETSAMLYLAPAHVRMSLAAAGDTRPIEQLMPLLMEDGVRAVSPNGVLGDPAGANAYEGMILIEAVVNTTLRRIRVFSPDHRGRLTYPANRKDREAQRS</sequence>
<name>I0H4K3_ACTM4</name>
<dbReference type="NCBIfam" id="TIGR03964">
    <property type="entry name" value="mycofact_creat"/>
    <property type="match status" value="1"/>
</dbReference>
<dbReference type="InterPro" id="IPR023871">
    <property type="entry name" value="MftE"/>
</dbReference>
<evidence type="ECO:0000313" key="7">
    <source>
        <dbReference type="Proteomes" id="UP000007882"/>
    </source>
</evidence>
<dbReference type="AlphaFoldDB" id="I0H4K3"/>
<evidence type="ECO:0000313" key="6">
    <source>
        <dbReference type="EMBL" id="BAL87940.1"/>
    </source>
</evidence>
<dbReference type="SUPFAM" id="SSF102215">
    <property type="entry name" value="Creatininase"/>
    <property type="match status" value="1"/>
</dbReference>
<organism evidence="6 7">
    <name type="scientific">Actinoplanes missouriensis (strain ATCC 14538 / DSM 43046 / CBS 188.64 / JCM 3121 / NBRC 102363 / NCIMB 12654 / NRRL B-3342 / UNCC 431)</name>
    <dbReference type="NCBI Taxonomy" id="512565"/>
    <lineage>
        <taxon>Bacteria</taxon>
        <taxon>Bacillati</taxon>
        <taxon>Actinomycetota</taxon>
        <taxon>Actinomycetes</taxon>
        <taxon>Micromonosporales</taxon>
        <taxon>Micromonosporaceae</taxon>
        <taxon>Actinoplanes</taxon>
    </lineage>
</organism>
<dbReference type="InterPro" id="IPR003785">
    <property type="entry name" value="Creatininase/forma_Hydrolase"/>
</dbReference>
<dbReference type="GO" id="GO:0046872">
    <property type="term" value="F:metal ion binding"/>
    <property type="evidence" value="ECO:0007669"/>
    <property type="project" value="UniProtKB-KW"/>
</dbReference>
<evidence type="ECO:0000256" key="4">
    <source>
        <dbReference type="ARBA" id="ARBA00022833"/>
    </source>
</evidence>
<evidence type="ECO:0000256" key="2">
    <source>
        <dbReference type="ARBA" id="ARBA00022723"/>
    </source>
</evidence>
<evidence type="ECO:0000256" key="3">
    <source>
        <dbReference type="ARBA" id="ARBA00022801"/>
    </source>
</evidence>
<proteinExistence type="inferred from homology"/>
<comment type="similarity">
    <text evidence="5">Belongs to the creatininase superfamily.</text>
</comment>
<protein>
    <submittedName>
        <fullName evidence="6">Putative creatinine amidohydrolase</fullName>
    </submittedName>
</protein>
<dbReference type="eggNOG" id="COG1402">
    <property type="taxonomic scope" value="Bacteria"/>
</dbReference>